<feature type="compositionally biased region" description="Basic and acidic residues" evidence="2">
    <location>
        <begin position="37"/>
        <end position="55"/>
    </location>
</feature>
<gene>
    <name evidence="5" type="ORF">F5Z01DRAFT_628680</name>
</gene>
<evidence type="ECO:0000259" key="4">
    <source>
        <dbReference type="PROSITE" id="PS50011"/>
    </source>
</evidence>
<organism evidence="5 6">
    <name type="scientific">Emericellopsis atlantica</name>
    <dbReference type="NCBI Taxonomy" id="2614577"/>
    <lineage>
        <taxon>Eukaryota</taxon>
        <taxon>Fungi</taxon>
        <taxon>Dikarya</taxon>
        <taxon>Ascomycota</taxon>
        <taxon>Pezizomycotina</taxon>
        <taxon>Sordariomycetes</taxon>
        <taxon>Hypocreomycetidae</taxon>
        <taxon>Hypocreales</taxon>
        <taxon>Bionectriaceae</taxon>
        <taxon>Emericellopsis</taxon>
    </lineage>
</organism>
<dbReference type="SUPFAM" id="SSF56112">
    <property type="entry name" value="Protein kinase-like (PK-like)"/>
    <property type="match status" value="1"/>
</dbReference>
<dbReference type="OrthoDB" id="4870618at2759"/>
<keyword evidence="5" id="KW-0808">Transferase</keyword>
<dbReference type="InterPro" id="IPR000719">
    <property type="entry name" value="Prot_kinase_dom"/>
</dbReference>
<keyword evidence="5" id="KW-0418">Kinase</keyword>
<dbReference type="SMART" id="SM00220">
    <property type="entry name" value="S_TKc"/>
    <property type="match status" value="1"/>
</dbReference>
<dbReference type="GO" id="GO:0004674">
    <property type="term" value="F:protein serine/threonine kinase activity"/>
    <property type="evidence" value="ECO:0007669"/>
    <property type="project" value="TreeGrafter"/>
</dbReference>
<dbReference type="GeneID" id="70292517"/>
<feature type="region of interest" description="Disordered" evidence="2">
    <location>
        <begin position="34"/>
        <end position="59"/>
    </location>
</feature>
<evidence type="ECO:0000313" key="5">
    <source>
        <dbReference type="EMBL" id="KAG9250830.1"/>
    </source>
</evidence>
<dbReference type="Pfam" id="PF00069">
    <property type="entry name" value="Pkinase"/>
    <property type="match status" value="1"/>
</dbReference>
<dbReference type="GO" id="GO:0005524">
    <property type="term" value="F:ATP binding"/>
    <property type="evidence" value="ECO:0007669"/>
    <property type="project" value="InterPro"/>
</dbReference>
<dbReference type="RefSeq" id="XP_046114754.1">
    <property type="nucleotide sequence ID" value="XM_046261614.1"/>
</dbReference>
<dbReference type="CDD" id="cd00060">
    <property type="entry name" value="FHA"/>
    <property type="match status" value="1"/>
</dbReference>
<evidence type="ECO:0000259" key="3">
    <source>
        <dbReference type="PROSITE" id="PS50006"/>
    </source>
</evidence>
<evidence type="ECO:0000256" key="1">
    <source>
        <dbReference type="ARBA" id="ARBA00005575"/>
    </source>
</evidence>
<dbReference type="SUPFAM" id="SSF49879">
    <property type="entry name" value="SMAD/FHA domain"/>
    <property type="match status" value="1"/>
</dbReference>
<dbReference type="AlphaFoldDB" id="A0A9P8CLB6"/>
<feature type="domain" description="FHA" evidence="3">
    <location>
        <begin position="84"/>
        <end position="130"/>
    </location>
</feature>
<name>A0A9P8CLB6_9HYPO</name>
<dbReference type="InterPro" id="IPR008984">
    <property type="entry name" value="SMAD_FHA_dom_sf"/>
</dbReference>
<protein>
    <submittedName>
        <fullName evidence="5">Kinase-like domain-containing protein</fullName>
    </submittedName>
</protein>
<sequence>MAFEPEDVIAYLFPHKGEGFPDAASAVGYKKNKRRFKAAERTPDSARDSQERSGGEDSIDENLIENLDGLVLLFSHGAKTGAGIVLGHSDSSDVVLRERKGVSRSHVALTFNDQNMLVARDMGSSGGTRVVYKDEKLPRVKGSEWLIQGPSIVKDQLPVLDIADKMQFKVVLPQHDVESADYIQRVARFRLGTAGPESIMGNFGISSGSSTQLPTGQQSPSAVETMFFEQVVGRGGFGTVTYAWNEHIVAFRNATFFPEPRLEIEYVPGGSLDQHNCLSTIERTQILCQLTSALEYLHNRPVRITHRDIKPQNILDSERGERGIVVKFADFGLSKESEFLQTICGMPEWLAREVLSLRRPYDESVDIWSLGLVLAWLECGLPNYELGMRRDSRAWAKEVRRHIQSHCYQTGSVLLSWVLDNMVVEDPGMRLSARECHVEAWQLMKSAEEPRYR</sequence>
<comment type="caution">
    <text evidence="5">The sequence shown here is derived from an EMBL/GenBank/DDBJ whole genome shotgun (WGS) entry which is preliminary data.</text>
</comment>
<keyword evidence="6" id="KW-1185">Reference proteome</keyword>
<dbReference type="Gene3D" id="2.60.200.20">
    <property type="match status" value="1"/>
</dbReference>
<feature type="domain" description="Protein kinase" evidence="4">
    <location>
        <begin position="157"/>
        <end position="442"/>
    </location>
</feature>
<accession>A0A9P8CLB6</accession>
<evidence type="ECO:0000256" key="2">
    <source>
        <dbReference type="SAM" id="MobiDB-lite"/>
    </source>
</evidence>
<proteinExistence type="inferred from homology"/>
<dbReference type="InterPro" id="IPR011009">
    <property type="entry name" value="Kinase-like_dom_sf"/>
</dbReference>
<evidence type="ECO:0000313" key="6">
    <source>
        <dbReference type="Proteomes" id="UP000887229"/>
    </source>
</evidence>
<reference evidence="5" key="1">
    <citation type="journal article" date="2021" name="IMA Fungus">
        <title>Genomic characterization of three marine fungi, including Emericellopsis atlantica sp. nov. with signatures of a generalist lifestyle and marine biomass degradation.</title>
        <authorList>
            <person name="Hagestad O.C."/>
            <person name="Hou L."/>
            <person name="Andersen J.H."/>
            <person name="Hansen E.H."/>
            <person name="Altermark B."/>
            <person name="Li C."/>
            <person name="Kuhnert E."/>
            <person name="Cox R.J."/>
            <person name="Crous P.W."/>
            <person name="Spatafora J.W."/>
            <person name="Lail K."/>
            <person name="Amirebrahimi M."/>
            <person name="Lipzen A."/>
            <person name="Pangilinan J."/>
            <person name="Andreopoulos W."/>
            <person name="Hayes R.D."/>
            <person name="Ng V."/>
            <person name="Grigoriev I.V."/>
            <person name="Jackson S.A."/>
            <person name="Sutton T.D.S."/>
            <person name="Dobson A.D.W."/>
            <person name="Rama T."/>
        </authorList>
    </citation>
    <scope>NUCLEOTIDE SEQUENCE</scope>
    <source>
        <strain evidence="5">TS7</strain>
    </source>
</reference>
<dbReference type="GO" id="GO:0005737">
    <property type="term" value="C:cytoplasm"/>
    <property type="evidence" value="ECO:0007669"/>
    <property type="project" value="TreeGrafter"/>
</dbReference>
<dbReference type="InterPro" id="IPR053235">
    <property type="entry name" value="Ser_Thr_kinase"/>
</dbReference>
<dbReference type="InterPro" id="IPR000253">
    <property type="entry name" value="FHA_dom"/>
</dbReference>
<dbReference type="Proteomes" id="UP000887229">
    <property type="component" value="Unassembled WGS sequence"/>
</dbReference>
<dbReference type="EMBL" id="MU251273">
    <property type="protein sequence ID" value="KAG9250830.1"/>
    <property type="molecule type" value="Genomic_DNA"/>
</dbReference>
<comment type="similarity">
    <text evidence="1">Belongs to the protein kinase superfamily. CAMK Ser/Thr protein kinase family. CHEK2 subfamily.</text>
</comment>
<dbReference type="Pfam" id="PF00498">
    <property type="entry name" value="FHA"/>
    <property type="match status" value="1"/>
</dbReference>
<dbReference type="PROSITE" id="PS50006">
    <property type="entry name" value="FHA_DOMAIN"/>
    <property type="match status" value="1"/>
</dbReference>
<dbReference type="PANTHER" id="PTHR24361">
    <property type="entry name" value="MITOGEN-ACTIVATED KINASE KINASE KINASE"/>
    <property type="match status" value="1"/>
</dbReference>
<dbReference type="Gene3D" id="1.10.510.10">
    <property type="entry name" value="Transferase(Phosphotransferase) domain 1"/>
    <property type="match status" value="1"/>
</dbReference>
<dbReference type="PROSITE" id="PS50011">
    <property type="entry name" value="PROTEIN_KINASE_DOM"/>
    <property type="match status" value="1"/>
</dbReference>